<dbReference type="RefSeq" id="WP_006166271.1">
    <property type="nucleotide sequence ID" value="NZ_AOIN01000035.1"/>
</dbReference>
<feature type="region of interest" description="Disordered" evidence="1">
    <location>
        <begin position="22"/>
        <end position="61"/>
    </location>
</feature>
<evidence type="ECO:0000256" key="1">
    <source>
        <dbReference type="SAM" id="MobiDB-lite"/>
    </source>
</evidence>
<dbReference type="OrthoDB" id="236981at2157"/>
<dbReference type="InterPro" id="IPR011050">
    <property type="entry name" value="Pectin_lyase_fold/virulence"/>
</dbReference>
<dbReference type="Gene3D" id="2.160.20.20">
    <property type="match status" value="1"/>
</dbReference>
<evidence type="ECO:0008006" key="4">
    <source>
        <dbReference type="Google" id="ProtNLM"/>
    </source>
</evidence>
<dbReference type="PANTHER" id="PTHR41339">
    <property type="entry name" value="LIPL48"/>
    <property type="match status" value="1"/>
</dbReference>
<reference evidence="2 3" key="1">
    <citation type="journal article" date="2014" name="PLoS Genet.">
        <title>Phylogenetically driven sequencing of extremely halophilic archaea reveals strategies for static and dynamic osmo-response.</title>
        <authorList>
            <person name="Becker E.A."/>
            <person name="Seitzer P.M."/>
            <person name="Tritt A."/>
            <person name="Larsen D."/>
            <person name="Krusor M."/>
            <person name="Yao A.I."/>
            <person name="Wu D."/>
            <person name="Madern D."/>
            <person name="Eisen J.A."/>
            <person name="Darling A.E."/>
            <person name="Facciotti M.T."/>
        </authorList>
    </citation>
    <scope>NUCLEOTIDE SEQUENCE [LARGE SCALE GENOMIC DNA]</scope>
    <source>
        <strain evidence="2 3">JCM 10990</strain>
    </source>
</reference>
<dbReference type="STRING" id="1227492.C482_04491"/>
<gene>
    <name evidence="2" type="ORF">C482_04491</name>
</gene>
<evidence type="ECO:0000313" key="2">
    <source>
        <dbReference type="EMBL" id="ELZ02891.1"/>
    </source>
</evidence>
<dbReference type="PROSITE" id="PS51257">
    <property type="entry name" value="PROKAR_LIPOPROTEIN"/>
    <property type="match status" value="1"/>
</dbReference>
<accession>M0AW30</accession>
<name>M0AW30_9EURY</name>
<sequence>MQYRRTFVAGIPLVIGAGCMSGSDESGNGTDDTTTDDQHEDGDKADDGTDSNWEDELERPGETVALSDGIETDETLTADVLYRVTSPLNVDATLSIEPGTILEFEEGAGLRVRGLQGGAIVATGTSDEPIVFTGTQAIPGWWNGIYVWGSESHNNRLEHVVVEYGGRESDGAVHLRGSRFPITNSTLAHSDGYGLYVDEESTIEGSGNNQYSGNEAGGVRLSANSVHALDTESTYAGNGVDAVAVDGEDIKGEDVTWNALDVPYQLRDRTAVREATITIEPGTTLEFREDGEFRVRDGGTLIADGTADDEIVFTGTQNIPGWWNGIYVWGSEARNSVLNHVVVEYGGRESDGNVHIRHGRMPITNTTLRHSDRYGLFLDPNSTIPESGTNTYTENAAGAVKLDAHTAHYLDSNSTYTGNEEDAVVVDGADVEHEDVTWNKLDVPYRLRGRTQVRDIDLTIEPGSTLLFEQEGEFRLRDGSGLIAVGTEDEKIVFSATEEVPGWWDGIYVWGSESHNNRLEHAVVEYGGRESNGTVHLRTGRFMVADCTLRHSDAWGLWAESDVDVNDDVCAINEFSDNGDGDCKIGG</sequence>
<dbReference type="EMBL" id="AOIN01000035">
    <property type="protein sequence ID" value="ELZ02891.1"/>
    <property type="molecule type" value="Genomic_DNA"/>
</dbReference>
<dbReference type="PANTHER" id="PTHR41339:SF1">
    <property type="entry name" value="SECRETED PROTEIN"/>
    <property type="match status" value="1"/>
</dbReference>
<dbReference type="InterPro" id="IPR012332">
    <property type="entry name" value="Autotransporter_pectin_lyase_C"/>
</dbReference>
<keyword evidence="3" id="KW-1185">Reference proteome</keyword>
<dbReference type="Proteomes" id="UP000011693">
    <property type="component" value="Unassembled WGS sequence"/>
</dbReference>
<proteinExistence type="predicted"/>
<feature type="compositionally biased region" description="Low complexity" evidence="1">
    <location>
        <begin position="22"/>
        <end position="32"/>
    </location>
</feature>
<dbReference type="AlphaFoldDB" id="M0AW30"/>
<organism evidence="2 3">
    <name type="scientific">Natrialba chahannaoensis JCM 10990</name>
    <dbReference type="NCBI Taxonomy" id="1227492"/>
    <lineage>
        <taxon>Archaea</taxon>
        <taxon>Methanobacteriati</taxon>
        <taxon>Methanobacteriota</taxon>
        <taxon>Stenosarchaea group</taxon>
        <taxon>Halobacteria</taxon>
        <taxon>Halobacteriales</taxon>
        <taxon>Natrialbaceae</taxon>
        <taxon>Natrialba</taxon>
    </lineage>
</organism>
<protein>
    <recommendedName>
        <fullName evidence="4">Right handed beta helix domain-containing protein</fullName>
    </recommendedName>
</protein>
<comment type="caution">
    <text evidence="2">The sequence shown here is derived from an EMBL/GenBank/DDBJ whole genome shotgun (WGS) entry which is preliminary data.</text>
</comment>
<dbReference type="SUPFAM" id="SSF51126">
    <property type="entry name" value="Pectin lyase-like"/>
    <property type="match status" value="1"/>
</dbReference>
<dbReference type="PATRIC" id="fig|1227492.4.peg.862"/>
<evidence type="ECO:0000313" key="3">
    <source>
        <dbReference type="Proteomes" id="UP000011693"/>
    </source>
</evidence>
<feature type="compositionally biased region" description="Acidic residues" evidence="1">
    <location>
        <begin position="48"/>
        <end position="57"/>
    </location>
</feature>